<comment type="similarity">
    <text evidence="1 9 10 11">Belongs to the TRAFAC class TrmE-Era-EngA-EngB-Septin-like GTPase superfamily. Era GTPase family.</text>
</comment>
<evidence type="ECO:0000256" key="11">
    <source>
        <dbReference type="RuleBase" id="RU003761"/>
    </source>
</evidence>
<dbReference type="InterPro" id="IPR003593">
    <property type="entry name" value="AAA+_ATPase"/>
</dbReference>
<evidence type="ECO:0000259" key="13">
    <source>
        <dbReference type="PROSITE" id="PS51713"/>
    </source>
</evidence>
<dbReference type="InterPro" id="IPR005662">
    <property type="entry name" value="GTPase_Era-like"/>
</dbReference>
<keyword evidence="4 9" id="KW-0699">rRNA-binding</keyword>
<feature type="region of interest" description="G5" evidence="10">
    <location>
        <begin position="151"/>
        <end position="153"/>
    </location>
</feature>
<dbReference type="InterPro" id="IPR005225">
    <property type="entry name" value="Small_GTP-bd"/>
</dbReference>
<dbReference type="Pfam" id="PF01926">
    <property type="entry name" value="MMR_HSR1"/>
    <property type="match status" value="1"/>
</dbReference>
<keyword evidence="3 9" id="KW-0690">Ribosome biogenesis</keyword>
<dbReference type="NCBIfam" id="NF000908">
    <property type="entry name" value="PRK00089.1"/>
    <property type="match status" value="1"/>
</dbReference>
<dbReference type="STRING" id="1147123.SAMN05443428_10721"/>
<dbReference type="NCBIfam" id="TIGR00436">
    <property type="entry name" value="era"/>
    <property type="match status" value="1"/>
</dbReference>
<proteinExistence type="inferred from homology"/>
<dbReference type="GO" id="GO:0070181">
    <property type="term" value="F:small ribosomal subunit rRNA binding"/>
    <property type="evidence" value="ECO:0007669"/>
    <property type="project" value="UniProtKB-UniRule"/>
</dbReference>
<keyword evidence="9" id="KW-0963">Cytoplasm</keyword>
<comment type="subunit">
    <text evidence="9">Monomer.</text>
</comment>
<dbReference type="NCBIfam" id="TIGR00231">
    <property type="entry name" value="small_GTP"/>
    <property type="match status" value="1"/>
</dbReference>
<dbReference type="InterPro" id="IPR009019">
    <property type="entry name" value="KH_sf_prok-type"/>
</dbReference>
<evidence type="ECO:0000256" key="8">
    <source>
        <dbReference type="ARBA" id="ARBA00023136"/>
    </source>
</evidence>
<evidence type="ECO:0000256" key="6">
    <source>
        <dbReference type="ARBA" id="ARBA00022884"/>
    </source>
</evidence>
<evidence type="ECO:0000259" key="12">
    <source>
        <dbReference type="PROSITE" id="PS50823"/>
    </source>
</evidence>
<dbReference type="GO" id="GO:0000028">
    <property type="term" value="P:ribosomal small subunit assembly"/>
    <property type="evidence" value="ECO:0007669"/>
    <property type="project" value="TreeGrafter"/>
</dbReference>
<reference evidence="15" key="1">
    <citation type="submission" date="2017-02" db="EMBL/GenBank/DDBJ databases">
        <authorList>
            <person name="Varghese N."/>
            <person name="Submissions S."/>
        </authorList>
    </citation>
    <scope>NUCLEOTIDE SEQUENCE [LARGE SCALE GENOMIC DNA]</scope>
    <source>
        <strain evidence="15">USBA 833</strain>
    </source>
</reference>
<feature type="region of interest" description="G2" evidence="10">
    <location>
        <begin position="39"/>
        <end position="43"/>
    </location>
</feature>
<gene>
    <name evidence="9" type="primary">era</name>
    <name evidence="14" type="ORF">SAMN05443428_10721</name>
</gene>
<feature type="domain" description="Era-type G" evidence="13">
    <location>
        <begin position="5"/>
        <end position="172"/>
    </location>
</feature>
<dbReference type="CDD" id="cd22534">
    <property type="entry name" value="KH-II_Era"/>
    <property type="match status" value="1"/>
</dbReference>
<feature type="binding site" evidence="9">
    <location>
        <begin position="13"/>
        <end position="20"/>
    </location>
    <ligand>
        <name>GTP</name>
        <dbReference type="ChEBI" id="CHEBI:37565"/>
    </ligand>
</feature>
<keyword evidence="9" id="KW-1003">Cell membrane</keyword>
<feature type="domain" description="KH type-2" evidence="12">
    <location>
        <begin position="195"/>
        <end position="281"/>
    </location>
</feature>
<dbReference type="InterPro" id="IPR015946">
    <property type="entry name" value="KH_dom-like_a/b"/>
</dbReference>
<dbReference type="EMBL" id="FUYH01000007">
    <property type="protein sequence ID" value="SKA85965.1"/>
    <property type="molecule type" value="Genomic_DNA"/>
</dbReference>
<evidence type="ECO:0000256" key="7">
    <source>
        <dbReference type="ARBA" id="ARBA00023134"/>
    </source>
</evidence>
<feature type="region of interest" description="G1" evidence="10">
    <location>
        <begin position="13"/>
        <end position="20"/>
    </location>
</feature>
<evidence type="ECO:0000313" key="15">
    <source>
        <dbReference type="Proteomes" id="UP000190105"/>
    </source>
</evidence>
<feature type="region of interest" description="G4" evidence="10">
    <location>
        <begin position="122"/>
        <end position="125"/>
    </location>
</feature>
<dbReference type="InterPro" id="IPR006073">
    <property type="entry name" value="GTP-bd"/>
</dbReference>
<dbReference type="SMART" id="SM00382">
    <property type="entry name" value="AAA"/>
    <property type="match status" value="1"/>
</dbReference>
<evidence type="ECO:0000256" key="10">
    <source>
        <dbReference type="PROSITE-ProRule" id="PRU01050"/>
    </source>
</evidence>
<dbReference type="OrthoDB" id="9805918at2"/>
<evidence type="ECO:0000256" key="2">
    <source>
        <dbReference type="ARBA" id="ARBA00020484"/>
    </source>
</evidence>
<dbReference type="SUPFAM" id="SSF54814">
    <property type="entry name" value="Prokaryotic type KH domain (KH-domain type II)"/>
    <property type="match status" value="1"/>
</dbReference>
<dbReference type="GO" id="GO:0003924">
    <property type="term" value="F:GTPase activity"/>
    <property type="evidence" value="ECO:0007669"/>
    <property type="project" value="UniProtKB-UniRule"/>
</dbReference>
<keyword evidence="6 9" id="KW-0694">RNA-binding</keyword>
<dbReference type="GO" id="GO:0043024">
    <property type="term" value="F:ribosomal small subunit binding"/>
    <property type="evidence" value="ECO:0007669"/>
    <property type="project" value="TreeGrafter"/>
</dbReference>
<dbReference type="AlphaFoldDB" id="A0A1T4XA28"/>
<dbReference type="RefSeq" id="WP_078696174.1">
    <property type="nucleotide sequence ID" value="NZ_FUYH01000007.1"/>
</dbReference>
<dbReference type="CDD" id="cd04163">
    <property type="entry name" value="Era"/>
    <property type="match status" value="1"/>
</dbReference>
<dbReference type="Pfam" id="PF07650">
    <property type="entry name" value="KH_2"/>
    <property type="match status" value="1"/>
</dbReference>
<dbReference type="Gene3D" id="3.30.300.20">
    <property type="match status" value="1"/>
</dbReference>
<dbReference type="FunFam" id="3.30.300.20:FF:000003">
    <property type="entry name" value="GTPase Era"/>
    <property type="match status" value="1"/>
</dbReference>
<evidence type="ECO:0000256" key="1">
    <source>
        <dbReference type="ARBA" id="ARBA00007921"/>
    </source>
</evidence>
<name>A0A1T4XA28_9CLOT</name>
<sequence length="295" mass="33555">MTEFKSGFVAIIGRPNVGKSTLLNRIIGEKLSIISNKPQTTRNNIKAIYNGDNCQIVFLDTPGIHKPKHKLGEQMVNSAHSVLSEVDIVLFITTPQEDIHPSDRHIIEKLRNAKVPVFLIINKVDSVKKEEIAKTIECYMKEFNFREVIPISALKGNNMNTMLEVLKSNLPYGPQYFPPDIITDQPERFVISEIIREKLLHHLKDEVPHGTAVEIVRMFDDKETGVTNIDATIYCEKDTHKAIIIGKGGGMLKRIGQDSRIDIEKFLGSRVFLQLWVRVKKDWRDNPSLIKSLGY</sequence>
<dbReference type="Proteomes" id="UP000190105">
    <property type="component" value="Unassembled WGS sequence"/>
</dbReference>
<dbReference type="InterPro" id="IPR027417">
    <property type="entry name" value="P-loop_NTPase"/>
</dbReference>
<dbReference type="Gene3D" id="3.40.50.300">
    <property type="entry name" value="P-loop containing nucleotide triphosphate hydrolases"/>
    <property type="match status" value="1"/>
</dbReference>
<accession>A0A1T4XA28</accession>
<evidence type="ECO:0000256" key="9">
    <source>
        <dbReference type="HAMAP-Rule" id="MF_00367"/>
    </source>
</evidence>
<dbReference type="PANTHER" id="PTHR42698:SF1">
    <property type="entry name" value="GTPASE ERA, MITOCHONDRIAL"/>
    <property type="match status" value="1"/>
</dbReference>
<evidence type="ECO:0000256" key="3">
    <source>
        <dbReference type="ARBA" id="ARBA00022517"/>
    </source>
</evidence>
<keyword evidence="5 9" id="KW-0547">Nucleotide-binding</keyword>
<keyword evidence="8 9" id="KW-0472">Membrane</keyword>
<feature type="region of interest" description="G3" evidence="10">
    <location>
        <begin position="60"/>
        <end position="63"/>
    </location>
</feature>
<comment type="subcellular location">
    <subcellularLocation>
        <location evidence="9">Cytoplasm</location>
    </subcellularLocation>
    <subcellularLocation>
        <location evidence="9">Cell membrane</location>
        <topology evidence="9">Peripheral membrane protein</topology>
    </subcellularLocation>
</comment>
<dbReference type="GO" id="GO:0005886">
    <property type="term" value="C:plasma membrane"/>
    <property type="evidence" value="ECO:0007669"/>
    <property type="project" value="UniProtKB-SubCell"/>
</dbReference>
<dbReference type="GO" id="GO:0005525">
    <property type="term" value="F:GTP binding"/>
    <property type="evidence" value="ECO:0007669"/>
    <property type="project" value="UniProtKB-UniRule"/>
</dbReference>
<protein>
    <recommendedName>
        <fullName evidence="2 9">GTPase Era</fullName>
    </recommendedName>
</protein>
<dbReference type="PANTHER" id="PTHR42698">
    <property type="entry name" value="GTPASE ERA"/>
    <property type="match status" value="1"/>
</dbReference>
<dbReference type="PROSITE" id="PS51713">
    <property type="entry name" value="G_ERA"/>
    <property type="match status" value="1"/>
</dbReference>
<dbReference type="SUPFAM" id="SSF52540">
    <property type="entry name" value="P-loop containing nucleoside triphosphate hydrolases"/>
    <property type="match status" value="1"/>
</dbReference>
<dbReference type="InterPro" id="IPR030388">
    <property type="entry name" value="G_ERA_dom"/>
</dbReference>
<dbReference type="HAMAP" id="MF_00367">
    <property type="entry name" value="GTPase_Era"/>
    <property type="match status" value="1"/>
</dbReference>
<organism evidence="14 15">
    <name type="scientific">Caloramator quimbayensis</name>
    <dbReference type="NCBI Taxonomy" id="1147123"/>
    <lineage>
        <taxon>Bacteria</taxon>
        <taxon>Bacillati</taxon>
        <taxon>Bacillota</taxon>
        <taxon>Clostridia</taxon>
        <taxon>Eubacteriales</taxon>
        <taxon>Clostridiaceae</taxon>
        <taxon>Caloramator</taxon>
    </lineage>
</organism>
<comment type="function">
    <text evidence="9">An essential GTPase that binds both GDP and GTP, with rapid nucleotide exchange. Plays a role in 16S rRNA processing and 30S ribosomal subunit biogenesis and possibly also in cell cycle regulation and energy metabolism.</text>
</comment>
<evidence type="ECO:0000313" key="14">
    <source>
        <dbReference type="EMBL" id="SKA85965.1"/>
    </source>
</evidence>
<feature type="binding site" evidence="9">
    <location>
        <begin position="122"/>
        <end position="125"/>
    </location>
    <ligand>
        <name>GTP</name>
        <dbReference type="ChEBI" id="CHEBI:37565"/>
    </ligand>
</feature>
<dbReference type="FunFam" id="3.40.50.300:FF:000094">
    <property type="entry name" value="GTPase Era"/>
    <property type="match status" value="1"/>
</dbReference>
<keyword evidence="7 9" id="KW-0342">GTP-binding</keyword>
<evidence type="ECO:0000256" key="4">
    <source>
        <dbReference type="ARBA" id="ARBA00022730"/>
    </source>
</evidence>
<dbReference type="GO" id="GO:0005829">
    <property type="term" value="C:cytosol"/>
    <property type="evidence" value="ECO:0007669"/>
    <property type="project" value="TreeGrafter"/>
</dbReference>
<keyword evidence="15" id="KW-1185">Reference proteome</keyword>
<dbReference type="InterPro" id="IPR004044">
    <property type="entry name" value="KH_dom_type_2"/>
</dbReference>
<feature type="binding site" evidence="9">
    <location>
        <begin position="60"/>
        <end position="64"/>
    </location>
    <ligand>
        <name>GTP</name>
        <dbReference type="ChEBI" id="CHEBI:37565"/>
    </ligand>
</feature>
<dbReference type="PROSITE" id="PS50823">
    <property type="entry name" value="KH_TYPE_2"/>
    <property type="match status" value="1"/>
</dbReference>
<evidence type="ECO:0000256" key="5">
    <source>
        <dbReference type="ARBA" id="ARBA00022741"/>
    </source>
</evidence>